<dbReference type="PROSITE" id="PS50011">
    <property type="entry name" value="PROTEIN_KINASE_DOM"/>
    <property type="match status" value="1"/>
</dbReference>
<keyword evidence="3" id="KW-1185">Reference proteome</keyword>
<dbReference type="RefSeq" id="XP_013349132.1">
    <property type="nucleotide sequence ID" value="XM_013493678.1"/>
</dbReference>
<gene>
    <name evidence="2" type="ORF">AUEXF2481DRAFT_34850</name>
</gene>
<dbReference type="Proteomes" id="UP000030641">
    <property type="component" value="Unassembled WGS sequence"/>
</dbReference>
<dbReference type="GeneID" id="25365183"/>
<name>A0A074YWX0_AURSE</name>
<dbReference type="STRING" id="1043005.A0A074YWX0"/>
<dbReference type="InterPro" id="IPR000719">
    <property type="entry name" value="Prot_kinase_dom"/>
</dbReference>
<evidence type="ECO:0000259" key="1">
    <source>
        <dbReference type="PROSITE" id="PS50011"/>
    </source>
</evidence>
<dbReference type="InterPro" id="IPR001245">
    <property type="entry name" value="Ser-Thr/Tyr_kinase_cat_dom"/>
</dbReference>
<evidence type="ECO:0000313" key="3">
    <source>
        <dbReference type="Proteomes" id="UP000030641"/>
    </source>
</evidence>
<reference evidence="2 3" key="1">
    <citation type="journal article" date="2014" name="BMC Genomics">
        <title>Genome sequencing of four Aureobasidium pullulans varieties: biotechnological potential, stress tolerance, and description of new species.</title>
        <authorList>
            <person name="Gostin Ar C."/>
            <person name="Ohm R.A."/>
            <person name="Kogej T."/>
            <person name="Sonjak S."/>
            <person name="Turk M."/>
            <person name="Zajc J."/>
            <person name="Zalar P."/>
            <person name="Grube M."/>
            <person name="Sun H."/>
            <person name="Han J."/>
            <person name="Sharma A."/>
            <person name="Chiniquy J."/>
            <person name="Ngan C.Y."/>
            <person name="Lipzen A."/>
            <person name="Barry K."/>
            <person name="Grigoriev I.V."/>
            <person name="Gunde-Cimerman N."/>
        </authorList>
    </citation>
    <scope>NUCLEOTIDE SEQUENCE [LARGE SCALE GENOMIC DNA]</scope>
    <source>
        <strain evidence="2 3">EXF-2481</strain>
    </source>
</reference>
<accession>A0A074YWX0</accession>
<dbReference type="OrthoDB" id="1668230at2759"/>
<dbReference type="HOGENOM" id="CLU_2249586_0_0_1"/>
<dbReference type="AlphaFoldDB" id="A0A074YWX0"/>
<dbReference type="GO" id="GO:0005524">
    <property type="term" value="F:ATP binding"/>
    <property type="evidence" value="ECO:0007669"/>
    <property type="project" value="InterPro"/>
</dbReference>
<dbReference type="InterPro" id="IPR011009">
    <property type="entry name" value="Kinase-like_dom_sf"/>
</dbReference>
<dbReference type="GO" id="GO:0004672">
    <property type="term" value="F:protein kinase activity"/>
    <property type="evidence" value="ECO:0007669"/>
    <property type="project" value="InterPro"/>
</dbReference>
<protein>
    <recommendedName>
        <fullName evidence="1">Protein kinase domain-containing protein</fullName>
    </recommendedName>
</protein>
<sequence length="104" mass="11726">MLSMGRLITSMLRNGYSTDWGLILALSSSFQDPVGLLFTEANCADLQRYLNTHNQLISGDLRLKWRLQAAEAIAHIHSKDVIHSDPRPENCLLHSYNDKTEACI</sequence>
<dbReference type="InParanoid" id="A0A074YWX0"/>
<dbReference type="Gene3D" id="1.10.510.10">
    <property type="entry name" value="Transferase(Phosphotransferase) domain 1"/>
    <property type="match status" value="1"/>
</dbReference>
<dbReference type="Pfam" id="PF07714">
    <property type="entry name" value="PK_Tyr_Ser-Thr"/>
    <property type="match status" value="1"/>
</dbReference>
<evidence type="ECO:0000313" key="2">
    <source>
        <dbReference type="EMBL" id="KER00620.1"/>
    </source>
</evidence>
<proteinExistence type="predicted"/>
<feature type="domain" description="Protein kinase" evidence="1">
    <location>
        <begin position="1"/>
        <end position="104"/>
    </location>
</feature>
<dbReference type="SUPFAM" id="SSF56112">
    <property type="entry name" value="Protein kinase-like (PK-like)"/>
    <property type="match status" value="1"/>
</dbReference>
<organism evidence="2 3">
    <name type="scientific">Aureobasidium subglaciale (strain EXF-2481)</name>
    <name type="common">Aureobasidium pullulans var. subglaciale</name>
    <dbReference type="NCBI Taxonomy" id="1043005"/>
    <lineage>
        <taxon>Eukaryota</taxon>
        <taxon>Fungi</taxon>
        <taxon>Dikarya</taxon>
        <taxon>Ascomycota</taxon>
        <taxon>Pezizomycotina</taxon>
        <taxon>Dothideomycetes</taxon>
        <taxon>Dothideomycetidae</taxon>
        <taxon>Dothideales</taxon>
        <taxon>Saccotheciaceae</taxon>
        <taxon>Aureobasidium</taxon>
    </lineage>
</organism>
<dbReference type="EMBL" id="KL584749">
    <property type="protein sequence ID" value="KER00620.1"/>
    <property type="molecule type" value="Genomic_DNA"/>
</dbReference>